<proteinExistence type="predicted"/>
<comment type="caution">
    <text evidence="1">The sequence shown here is derived from an EMBL/GenBank/DDBJ whole genome shotgun (WGS) entry which is preliminary data.</text>
</comment>
<sequence length="559" mass="64401">MQAPKSVSRIFSRHFSSPIMFAKIPSKYRPRAIEEAQQAITEYLHYTRSVPFTYAEHISKNSSNTLSELISHAGFPFSATNFSHSFHRFLRYHPINEFAFFFESIGIDYAEVSRFLPANKFFFSEHLCVLEAACALSGFGFPWNKLGKLCEEEVSIFSKCPKDLKARLCGFKNDYGFDNVTVVSVCLAFPYVLAWDGEYNREIAGLFDDLKTFFVDFDLVSCVEGNVDAWYNICRKIRVFYDLGCQKGKLGELMGRNKSLFLDYSEEALVQKVEYFCRFGVSKEDVGLFLLKSPGILSFDLETRVISVERLLKHFGLGAEKLKSVAEKYPYVLGRNKMANLPHVMRAANLEYWFFNEITNGNYQKLENYALSNPDEDLDKEFGDGLERIQSSRTPNHTMNKLMFLHEIGHGENALTIKVLAHLHGTKSELGERFDCLLHNGIEFSDLCRMVRLTPKILNQNPDTIEQKLNFLRQEMGATVDYLNSFPTFLCFDLEYRIKPRYKFHTWLIEKGLSAKNYSIASMVATSEKSFIARIYGIHPAAPKQWFEHFFCKRPNNSC</sequence>
<name>A0ACC1YUU3_MELAZ</name>
<evidence type="ECO:0000313" key="2">
    <source>
        <dbReference type="Proteomes" id="UP001164539"/>
    </source>
</evidence>
<organism evidence="1 2">
    <name type="scientific">Melia azedarach</name>
    <name type="common">Chinaberry tree</name>
    <dbReference type="NCBI Taxonomy" id="155640"/>
    <lineage>
        <taxon>Eukaryota</taxon>
        <taxon>Viridiplantae</taxon>
        <taxon>Streptophyta</taxon>
        <taxon>Embryophyta</taxon>
        <taxon>Tracheophyta</taxon>
        <taxon>Spermatophyta</taxon>
        <taxon>Magnoliopsida</taxon>
        <taxon>eudicotyledons</taxon>
        <taxon>Gunneridae</taxon>
        <taxon>Pentapetalae</taxon>
        <taxon>rosids</taxon>
        <taxon>malvids</taxon>
        <taxon>Sapindales</taxon>
        <taxon>Meliaceae</taxon>
        <taxon>Melia</taxon>
    </lineage>
</organism>
<gene>
    <name evidence="1" type="ORF">OWV82_000367</name>
</gene>
<dbReference type="EMBL" id="CM051394">
    <property type="protein sequence ID" value="KAJ4727241.1"/>
    <property type="molecule type" value="Genomic_DNA"/>
</dbReference>
<accession>A0ACC1YUU3</accession>
<keyword evidence="2" id="KW-1185">Reference proteome</keyword>
<evidence type="ECO:0000313" key="1">
    <source>
        <dbReference type="EMBL" id="KAJ4727241.1"/>
    </source>
</evidence>
<reference evidence="1 2" key="1">
    <citation type="journal article" date="2023" name="Science">
        <title>Complex scaffold remodeling in plant triterpene biosynthesis.</title>
        <authorList>
            <person name="De La Pena R."/>
            <person name="Hodgson H."/>
            <person name="Liu J.C."/>
            <person name="Stephenson M.J."/>
            <person name="Martin A.C."/>
            <person name="Owen C."/>
            <person name="Harkess A."/>
            <person name="Leebens-Mack J."/>
            <person name="Jimenez L.E."/>
            <person name="Osbourn A."/>
            <person name="Sattely E.S."/>
        </authorList>
    </citation>
    <scope>NUCLEOTIDE SEQUENCE [LARGE SCALE GENOMIC DNA]</scope>
    <source>
        <strain evidence="2">cv. JPN11</strain>
        <tissue evidence="1">Leaf</tissue>
    </source>
</reference>
<dbReference type="Proteomes" id="UP001164539">
    <property type="component" value="Chromosome 1"/>
</dbReference>
<protein>
    <submittedName>
        <fullName evidence="1">Mitochondrial transcription termination factor family protein</fullName>
    </submittedName>
</protein>